<dbReference type="GO" id="GO:0022857">
    <property type="term" value="F:transmembrane transporter activity"/>
    <property type="evidence" value="ECO:0007669"/>
    <property type="project" value="InterPro"/>
</dbReference>
<keyword evidence="6 8" id="KW-0472">Membrane</keyword>
<dbReference type="EMBL" id="ML977311">
    <property type="protein sequence ID" value="KAF2122025.1"/>
    <property type="molecule type" value="Genomic_DNA"/>
</dbReference>
<evidence type="ECO:0000256" key="8">
    <source>
        <dbReference type="SAM" id="Phobius"/>
    </source>
</evidence>
<keyword evidence="5 8" id="KW-1133">Transmembrane helix</keyword>
<dbReference type="GO" id="GO:0005886">
    <property type="term" value="C:plasma membrane"/>
    <property type="evidence" value="ECO:0007669"/>
    <property type="project" value="TreeGrafter"/>
</dbReference>
<evidence type="ECO:0000256" key="3">
    <source>
        <dbReference type="ARBA" id="ARBA00022448"/>
    </source>
</evidence>
<dbReference type="PROSITE" id="PS50850">
    <property type="entry name" value="MFS"/>
    <property type="match status" value="1"/>
</dbReference>
<comment type="subcellular location">
    <subcellularLocation>
        <location evidence="1">Membrane</location>
        <topology evidence="1">Multi-pass membrane protein</topology>
    </subcellularLocation>
</comment>
<accession>A0A6A5ZSI4</accession>
<feature type="transmembrane region" description="Helical" evidence="8">
    <location>
        <begin position="319"/>
        <end position="344"/>
    </location>
</feature>
<keyword evidence="11" id="KW-1185">Reference proteome</keyword>
<evidence type="ECO:0000256" key="6">
    <source>
        <dbReference type="ARBA" id="ARBA00023136"/>
    </source>
</evidence>
<dbReference type="OrthoDB" id="10021397at2759"/>
<feature type="transmembrane region" description="Helical" evidence="8">
    <location>
        <begin position="279"/>
        <end position="298"/>
    </location>
</feature>
<name>A0A6A5ZSI4_9PLEO</name>
<protein>
    <submittedName>
        <fullName evidence="10">Major facilitator superfamily domain-containing protein</fullName>
    </submittedName>
</protein>
<evidence type="ECO:0000256" key="5">
    <source>
        <dbReference type="ARBA" id="ARBA00022989"/>
    </source>
</evidence>
<dbReference type="SUPFAM" id="SSF103473">
    <property type="entry name" value="MFS general substrate transporter"/>
    <property type="match status" value="1"/>
</dbReference>
<dbReference type="Gene3D" id="1.20.1250.20">
    <property type="entry name" value="MFS general substrate transporter like domains"/>
    <property type="match status" value="1"/>
</dbReference>
<dbReference type="PANTHER" id="PTHR23501">
    <property type="entry name" value="MAJOR FACILITATOR SUPERFAMILY"/>
    <property type="match status" value="1"/>
</dbReference>
<evidence type="ECO:0000313" key="11">
    <source>
        <dbReference type="Proteomes" id="UP000799770"/>
    </source>
</evidence>
<organism evidence="10 11">
    <name type="scientific">Lophiotrema nucula</name>
    <dbReference type="NCBI Taxonomy" id="690887"/>
    <lineage>
        <taxon>Eukaryota</taxon>
        <taxon>Fungi</taxon>
        <taxon>Dikarya</taxon>
        <taxon>Ascomycota</taxon>
        <taxon>Pezizomycotina</taxon>
        <taxon>Dothideomycetes</taxon>
        <taxon>Pleosporomycetidae</taxon>
        <taxon>Pleosporales</taxon>
        <taxon>Lophiotremataceae</taxon>
        <taxon>Lophiotrema</taxon>
    </lineage>
</organism>
<sequence>MEPEKKTTETDTAVTEAQLPHTTTQTTATDNEKPTAAPATRERTIRGFKWLLVISAILSNLLLYAIDNTIVAVIQPVIVREFGHIQDLPWISVGFLMSGTATALVSGKLFGAFDAKILYILYSLLFLVGSAISGAAPTLAAVIVGRVIGGIGGTGMYLGALTLISVNTTPTETSQYMGYLALVWGFGSVIGPLIGGAFAGSSATWRWGFYINVVIVGVCIFAYLFLLPPYKPQPNTKVSARLKKIDWVGGVISMGALSSLIMVVNFGGTLYAWSSGSMIALITVAGLALIAFMVQQYFKICTTGDLRLLAIELLAAKDMAVCFICQVMVAMIVPIPLYFIPLFFELGKGDSPVRAGVKTLPLIVFWVTSSALRGHLMPRFKWYQSWYIAGSMLNIVAGVLLSKITLDTPDRHIYGFEILSGVGTGCFGQAGFAVAQRLVPKAAMHKAISLMLIAQLSGTTLGLAIGGAIFQNISLSRVRDIVPSFSAEQISGLIAGVADSTNGSLTEMQRVQITTAIATASANCYVVIYAAAAISLVCSLFFTPRKLW</sequence>
<dbReference type="InterPro" id="IPR011701">
    <property type="entry name" value="MFS"/>
</dbReference>
<reference evidence="10" key="1">
    <citation type="journal article" date="2020" name="Stud. Mycol.">
        <title>101 Dothideomycetes genomes: a test case for predicting lifestyles and emergence of pathogens.</title>
        <authorList>
            <person name="Haridas S."/>
            <person name="Albert R."/>
            <person name="Binder M."/>
            <person name="Bloem J."/>
            <person name="Labutti K."/>
            <person name="Salamov A."/>
            <person name="Andreopoulos B."/>
            <person name="Baker S."/>
            <person name="Barry K."/>
            <person name="Bills G."/>
            <person name="Bluhm B."/>
            <person name="Cannon C."/>
            <person name="Castanera R."/>
            <person name="Culley D."/>
            <person name="Daum C."/>
            <person name="Ezra D."/>
            <person name="Gonzalez J."/>
            <person name="Henrissat B."/>
            <person name="Kuo A."/>
            <person name="Liang C."/>
            <person name="Lipzen A."/>
            <person name="Lutzoni F."/>
            <person name="Magnuson J."/>
            <person name="Mondo S."/>
            <person name="Nolan M."/>
            <person name="Ohm R."/>
            <person name="Pangilinan J."/>
            <person name="Park H.-J."/>
            <person name="Ramirez L."/>
            <person name="Alfaro M."/>
            <person name="Sun H."/>
            <person name="Tritt A."/>
            <person name="Yoshinaga Y."/>
            <person name="Zwiers L.-H."/>
            <person name="Turgeon B."/>
            <person name="Goodwin S."/>
            <person name="Spatafora J."/>
            <person name="Crous P."/>
            <person name="Grigoriev I."/>
        </authorList>
    </citation>
    <scope>NUCLEOTIDE SEQUENCE</scope>
    <source>
        <strain evidence="10">CBS 627.86</strain>
    </source>
</reference>
<dbReference type="AlphaFoldDB" id="A0A6A5ZSI4"/>
<dbReference type="InterPro" id="IPR020846">
    <property type="entry name" value="MFS_dom"/>
</dbReference>
<dbReference type="Proteomes" id="UP000799770">
    <property type="component" value="Unassembled WGS sequence"/>
</dbReference>
<evidence type="ECO:0000256" key="1">
    <source>
        <dbReference type="ARBA" id="ARBA00004141"/>
    </source>
</evidence>
<evidence type="ECO:0000313" key="10">
    <source>
        <dbReference type="EMBL" id="KAF2122025.1"/>
    </source>
</evidence>
<dbReference type="InterPro" id="IPR036259">
    <property type="entry name" value="MFS_trans_sf"/>
</dbReference>
<evidence type="ECO:0000259" key="9">
    <source>
        <dbReference type="PROSITE" id="PS50850"/>
    </source>
</evidence>
<feature type="region of interest" description="Disordered" evidence="7">
    <location>
        <begin position="1"/>
        <end position="39"/>
    </location>
</feature>
<feature type="transmembrane region" description="Helical" evidence="8">
    <location>
        <begin position="516"/>
        <end position="542"/>
    </location>
</feature>
<feature type="transmembrane region" description="Helical" evidence="8">
    <location>
        <begin position="117"/>
        <end position="137"/>
    </location>
</feature>
<feature type="transmembrane region" description="Helical" evidence="8">
    <location>
        <begin position="143"/>
        <end position="164"/>
    </location>
</feature>
<keyword evidence="3" id="KW-0813">Transport</keyword>
<feature type="transmembrane region" description="Helical" evidence="8">
    <location>
        <begin position="412"/>
        <end position="435"/>
    </location>
</feature>
<gene>
    <name evidence="10" type="ORF">BDV96DRAFT_640094</name>
</gene>
<feature type="transmembrane region" description="Helical" evidence="8">
    <location>
        <begin position="247"/>
        <end position="273"/>
    </location>
</feature>
<feature type="transmembrane region" description="Helical" evidence="8">
    <location>
        <begin position="176"/>
        <end position="195"/>
    </location>
</feature>
<keyword evidence="4 8" id="KW-0812">Transmembrane</keyword>
<feature type="transmembrane region" description="Helical" evidence="8">
    <location>
        <begin position="207"/>
        <end position="226"/>
    </location>
</feature>
<feature type="transmembrane region" description="Helical" evidence="8">
    <location>
        <begin position="90"/>
        <end position="110"/>
    </location>
</feature>
<evidence type="ECO:0000256" key="4">
    <source>
        <dbReference type="ARBA" id="ARBA00022692"/>
    </source>
</evidence>
<evidence type="ECO:0000256" key="7">
    <source>
        <dbReference type="SAM" id="MobiDB-lite"/>
    </source>
</evidence>
<feature type="transmembrane region" description="Helical" evidence="8">
    <location>
        <begin position="447"/>
        <end position="470"/>
    </location>
</feature>
<dbReference type="Pfam" id="PF07690">
    <property type="entry name" value="MFS_1"/>
    <property type="match status" value="1"/>
</dbReference>
<feature type="domain" description="Major facilitator superfamily (MFS) profile" evidence="9">
    <location>
        <begin position="53"/>
        <end position="547"/>
    </location>
</feature>
<feature type="transmembrane region" description="Helical" evidence="8">
    <location>
        <begin position="386"/>
        <end position="406"/>
    </location>
</feature>
<comment type="similarity">
    <text evidence="2">Belongs to the major facilitator superfamily. TCR/Tet family.</text>
</comment>
<dbReference type="PANTHER" id="PTHR23501:SF12">
    <property type="entry name" value="MAJOR FACILITATOR SUPERFAMILY (MFS) PROFILE DOMAIN-CONTAINING PROTEIN-RELATED"/>
    <property type="match status" value="1"/>
</dbReference>
<evidence type="ECO:0000256" key="2">
    <source>
        <dbReference type="ARBA" id="ARBA00007520"/>
    </source>
</evidence>
<feature type="transmembrane region" description="Helical" evidence="8">
    <location>
        <begin position="50"/>
        <end position="78"/>
    </location>
</feature>
<proteinExistence type="inferred from homology"/>